<comment type="pathway">
    <text evidence="3 7">Carbohydrate degradation; pentose phosphate pathway; D-ribulose 5-phosphate from D-glucose 6-phosphate (oxidative stage): step 2/3.</text>
</comment>
<evidence type="ECO:0000256" key="3">
    <source>
        <dbReference type="ARBA" id="ARBA00004961"/>
    </source>
</evidence>
<dbReference type="Gene3D" id="3.40.50.1360">
    <property type="match status" value="1"/>
</dbReference>
<dbReference type="RefSeq" id="WP_092079503.1">
    <property type="nucleotide sequence ID" value="NZ_FNAQ01000013.1"/>
</dbReference>
<evidence type="ECO:0000259" key="8">
    <source>
        <dbReference type="Pfam" id="PF01182"/>
    </source>
</evidence>
<dbReference type="OrthoDB" id="9810967at2"/>
<dbReference type="GO" id="GO:0017057">
    <property type="term" value="F:6-phosphogluconolactonase activity"/>
    <property type="evidence" value="ECO:0007669"/>
    <property type="project" value="UniProtKB-UniRule"/>
</dbReference>
<dbReference type="SUPFAM" id="SSF100950">
    <property type="entry name" value="NagB/RpiA/CoA transferase-like"/>
    <property type="match status" value="1"/>
</dbReference>
<dbReference type="Pfam" id="PF01182">
    <property type="entry name" value="Glucosamine_iso"/>
    <property type="match status" value="1"/>
</dbReference>
<protein>
    <recommendedName>
        <fullName evidence="6 7">6-phosphogluconolactonase</fullName>
        <shortName evidence="7">6PGL</shortName>
        <ecNumber evidence="5 7">3.1.1.31</ecNumber>
    </recommendedName>
</protein>
<dbReference type="PANTHER" id="PTHR11054">
    <property type="entry name" value="6-PHOSPHOGLUCONOLACTONASE"/>
    <property type="match status" value="1"/>
</dbReference>
<evidence type="ECO:0000256" key="5">
    <source>
        <dbReference type="ARBA" id="ARBA00013198"/>
    </source>
</evidence>
<dbReference type="UniPathway" id="UPA00115">
    <property type="reaction ID" value="UER00409"/>
</dbReference>
<dbReference type="InterPro" id="IPR039104">
    <property type="entry name" value="6PGL"/>
</dbReference>
<feature type="domain" description="Glucosamine/galactosamine-6-phosphate isomerase" evidence="8">
    <location>
        <begin position="8"/>
        <end position="222"/>
    </location>
</feature>
<evidence type="ECO:0000256" key="7">
    <source>
        <dbReference type="RuleBase" id="RU365095"/>
    </source>
</evidence>
<dbReference type="Proteomes" id="UP000243205">
    <property type="component" value="Unassembled WGS sequence"/>
</dbReference>
<dbReference type="AlphaFoldDB" id="A0A1G7DGZ3"/>
<dbReference type="InterPro" id="IPR037171">
    <property type="entry name" value="NagB/RpiA_transferase-like"/>
</dbReference>
<dbReference type="GO" id="GO:0006098">
    <property type="term" value="P:pentose-phosphate shunt"/>
    <property type="evidence" value="ECO:0007669"/>
    <property type="project" value="UniProtKB-UniPathway"/>
</dbReference>
<proteinExistence type="inferred from homology"/>
<accession>A0A1G7DGZ3</accession>
<comment type="function">
    <text evidence="2 7">Hydrolysis of 6-phosphogluconolactone to 6-phosphogluconate.</text>
</comment>
<dbReference type="CDD" id="cd01400">
    <property type="entry name" value="6PGL"/>
    <property type="match status" value="1"/>
</dbReference>
<evidence type="ECO:0000256" key="2">
    <source>
        <dbReference type="ARBA" id="ARBA00002681"/>
    </source>
</evidence>
<comment type="similarity">
    <text evidence="4 7">Belongs to the glucosamine/galactosamine-6-phosphate isomerase family. 6-phosphogluconolactonase subfamily.</text>
</comment>
<evidence type="ECO:0000313" key="10">
    <source>
        <dbReference type="Proteomes" id="UP000243205"/>
    </source>
</evidence>
<dbReference type="InterPro" id="IPR006148">
    <property type="entry name" value="Glc/Gal-6P_isomerase"/>
</dbReference>
<sequence length="232" mass="25906">MADRQFDSPDALARSLASFLVRLARRCVRQRGRFSLVLSGGGTPLPLYRLLGQEPWRSQMPWAHTWLLQGDERAVPPHDNRSNWALIRATFGDLPLADDHWLRMRGELGALAGARDYQLRLHVWAGGIDLPRFDLVLLGMGEDGHVASLFPGRPAAAVQGALVVAETAAIGQPPVPRISLALPLINAARYRCLLLTGSRKRLLWQQLQQRPTRLLQLPVSQLARPLFCYMSE</sequence>
<evidence type="ECO:0000256" key="1">
    <source>
        <dbReference type="ARBA" id="ARBA00000832"/>
    </source>
</evidence>
<organism evidence="9 10">
    <name type="scientific">Desulfuromonas thiophila</name>
    <dbReference type="NCBI Taxonomy" id="57664"/>
    <lineage>
        <taxon>Bacteria</taxon>
        <taxon>Pseudomonadati</taxon>
        <taxon>Thermodesulfobacteriota</taxon>
        <taxon>Desulfuromonadia</taxon>
        <taxon>Desulfuromonadales</taxon>
        <taxon>Desulfuromonadaceae</taxon>
        <taxon>Desulfuromonas</taxon>
    </lineage>
</organism>
<dbReference type="NCBIfam" id="TIGR01198">
    <property type="entry name" value="pgl"/>
    <property type="match status" value="1"/>
</dbReference>
<dbReference type="EC" id="3.1.1.31" evidence="5 7"/>
<dbReference type="EMBL" id="FNAQ01000013">
    <property type="protein sequence ID" value="SDE50290.1"/>
    <property type="molecule type" value="Genomic_DNA"/>
</dbReference>
<dbReference type="GO" id="GO:0005975">
    <property type="term" value="P:carbohydrate metabolic process"/>
    <property type="evidence" value="ECO:0007669"/>
    <property type="project" value="UniProtKB-UniRule"/>
</dbReference>
<dbReference type="STRING" id="57664.SAMN05661003_11358"/>
<name>A0A1G7DGZ3_9BACT</name>
<reference evidence="10" key="1">
    <citation type="submission" date="2016-10" db="EMBL/GenBank/DDBJ databases">
        <authorList>
            <person name="Varghese N."/>
            <person name="Submissions S."/>
        </authorList>
    </citation>
    <scope>NUCLEOTIDE SEQUENCE [LARGE SCALE GENOMIC DNA]</scope>
    <source>
        <strain evidence="10">DSM 8987</strain>
    </source>
</reference>
<keyword evidence="7" id="KW-0378">Hydrolase</keyword>
<keyword evidence="10" id="KW-1185">Reference proteome</keyword>
<evidence type="ECO:0000313" key="9">
    <source>
        <dbReference type="EMBL" id="SDE50290.1"/>
    </source>
</evidence>
<evidence type="ECO:0000256" key="4">
    <source>
        <dbReference type="ARBA" id="ARBA00010662"/>
    </source>
</evidence>
<dbReference type="InterPro" id="IPR005900">
    <property type="entry name" value="6-phosphogluconolactonase_DevB"/>
</dbReference>
<dbReference type="PANTHER" id="PTHR11054:SF0">
    <property type="entry name" value="6-PHOSPHOGLUCONOLACTONASE"/>
    <property type="match status" value="1"/>
</dbReference>
<comment type="catalytic activity">
    <reaction evidence="1 7">
        <text>6-phospho-D-glucono-1,5-lactone + H2O = 6-phospho-D-gluconate + H(+)</text>
        <dbReference type="Rhea" id="RHEA:12556"/>
        <dbReference type="ChEBI" id="CHEBI:15377"/>
        <dbReference type="ChEBI" id="CHEBI:15378"/>
        <dbReference type="ChEBI" id="CHEBI:57955"/>
        <dbReference type="ChEBI" id="CHEBI:58759"/>
        <dbReference type="EC" id="3.1.1.31"/>
    </reaction>
</comment>
<gene>
    <name evidence="7" type="primary">pgl</name>
    <name evidence="9" type="ORF">SAMN05661003_11358</name>
</gene>
<evidence type="ECO:0000256" key="6">
    <source>
        <dbReference type="ARBA" id="ARBA00020337"/>
    </source>
</evidence>